<keyword evidence="3 5" id="KW-1133">Transmembrane helix</keyword>
<evidence type="ECO:0000313" key="6">
    <source>
        <dbReference type="EMBL" id="TDX00212.1"/>
    </source>
</evidence>
<organism evidence="6 7">
    <name type="scientific">Dinghuibacter silviterrae</name>
    <dbReference type="NCBI Taxonomy" id="1539049"/>
    <lineage>
        <taxon>Bacteria</taxon>
        <taxon>Pseudomonadati</taxon>
        <taxon>Bacteroidota</taxon>
        <taxon>Chitinophagia</taxon>
        <taxon>Chitinophagales</taxon>
        <taxon>Chitinophagaceae</taxon>
        <taxon>Dinghuibacter</taxon>
    </lineage>
</organism>
<comment type="subunit">
    <text evidence="5">Forms a complex with TatA.</text>
</comment>
<comment type="caution">
    <text evidence="6">The sequence shown here is derived from an EMBL/GenBank/DDBJ whole genome shotgun (WGS) entry which is preliminary data.</text>
</comment>
<feature type="transmembrane region" description="Helical" evidence="5">
    <location>
        <begin position="224"/>
        <end position="241"/>
    </location>
</feature>
<keyword evidence="5" id="KW-1003">Cell membrane</keyword>
<proteinExistence type="inferred from homology"/>
<evidence type="ECO:0000256" key="1">
    <source>
        <dbReference type="ARBA" id="ARBA00004141"/>
    </source>
</evidence>
<dbReference type="PRINTS" id="PR01840">
    <property type="entry name" value="TATCFAMILY"/>
</dbReference>
<evidence type="ECO:0000256" key="4">
    <source>
        <dbReference type="ARBA" id="ARBA00023136"/>
    </source>
</evidence>
<keyword evidence="2 5" id="KW-0812">Transmembrane</keyword>
<dbReference type="HAMAP" id="MF_00902">
    <property type="entry name" value="TatC"/>
    <property type="match status" value="1"/>
</dbReference>
<dbReference type="RefSeq" id="WP_133991577.1">
    <property type="nucleotide sequence ID" value="NZ_SODV01000001.1"/>
</dbReference>
<keyword evidence="5" id="KW-0653">Protein transport</keyword>
<reference evidence="6 7" key="1">
    <citation type="submission" date="2019-03" db="EMBL/GenBank/DDBJ databases">
        <title>Genomic Encyclopedia of Type Strains, Phase IV (KMG-IV): sequencing the most valuable type-strain genomes for metagenomic binning, comparative biology and taxonomic classification.</title>
        <authorList>
            <person name="Goeker M."/>
        </authorList>
    </citation>
    <scope>NUCLEOTIDE SEQUENCE [LARGE SCALE GENOMIC DNA]</scope>
    <source>
        <strain evidence="6 7">DSM 100059</strain>
    </source>
</reference>
<protein>
    <recommendedName>
        <fullName evidence="5">Sec-independent protein translocase protein TatC</fullName>
    </recommendedName>
</protein>
<evidence type="ECO:0000256" key="2">
    <source>
        <dbReference type="ARBA" id="ARBA00022692"/>
    </source>
</evidence>
<feature type="transmembrane region" description="Helical" evidence="5">
    <location>
        <begin position="247"/>
        <end position="266"/>
    </location>
</feature>
<evidence type="ECO:0000256" key="5">
    <source>
        <dbReference type="HAMAP-Rule" id="MF_00902"/>
    </source>
</evidence>
<sequence>MKLFRSKSREDSGAEMSFVEHLEELRSHLFKSAVAVLIGSVVVGIYSKFIFRHILMGPAHADFPTYAILCKLSQHLGLGSKLCMDELTIKMQSNTVAGQFGVYFNVIIIGGFILAFPYVFYQFWKFFRPALTKRELRSTRGVIFWVSFLFFLGVFFGYFVIAPYTVSFFSKFQVDETITNFWTISSYFGTLAPIILGAGLAFQLPLVLFFLAKAGIVSSAFLKRSRKYAIIIILVLCGIITPPDMLSQIVCSVPLILLYEVGLILTKRVEKREAKQEIAEWS</sequence>
<accession>A0A4R8DQ19</accession>
<feature type="transmembrane region" description="Helical" evidence="5">
    <location>
        <begin position="186"/>
        <end position="212"/>
    </location>
</feature>
<dbReference type="GO" id="GO:0065002">
    <property type="term" value="P:intracellular protein transmembrane transport"/>
    <property type="evidence" value="ECO:0007669"/>
    <property type="project" value="TreeGrafter"/>
</dbReference>
<dbReference type="GO" id="GO:0009977">
    <property type="term" value="F:proton motive force dependent protein transmembrane transporter activity"/>
    <property type="evidence" value="ECO:0007669"/>
    <property type="project" value="TreeGrafter"/>
</dbReference>
<feature type="transmembrane region" description="Helical" evidence="5">
    <location>
        <begin position="33"/>
        <end position="51"/>
    </location>
</feature>
<evidence type="ECO:0000313" key="7">
    <source>
        <dbReference type="Proteomes" id="UP000294498"/>
    </source>
</evidence>
<dbReference type="PANTHER" id="PTHR30371:SF0">
    <property type="entry name" value="SEC-INDEPENDENT PROTEIN TRANSLOCASE PROTEIN TATC, CHLOROPLASTIC-RELATED"/>
    <property type="match status" value="1"/>
</dbReference>
<comment type="similarity">
    <text evidence="5">Belongs to the TatC family.</text>
</comment>
<keyword evidence="5" id="KW-0811">Translocation</keyword>
<dbReference type="EMBL" id="SODV01000001">
    <property type="protein sequence ID" value="TDX00212.1"/>
    <property type="molecule type" value="Genomic_DNA"/>
</dbReference>
<comment type="subcellular location">
    <subcellularLocation>
        <location evidence="5">Cell membrane</location>
        <topology evidence="5">Multi-pass membrane protein</topology>
    </subcellularLocation>
    <subcellularLocation>
        <location evidence="1">Membrane</location>
        <topology evidence="1">Multi-pass membrane protein</topology>
    </subcellularLocation>
</comment>
<keyword evidence="4 5" id="KW-0472">Membrane</keyword>
<evidence type="ECO:0000256" key="3">
    <source>
        <dbReference type="ARBA" id="ARBA00022989"/>
    </source>
</evidence>
<dbReference type="OrthoDB" id="9777044at2"/>
<dbReference type="PANTHER" id="PTHR30371">
    <property type="entry name" value="SEC-INDEPENDENT PROTEIN TRANSLOCASE PROTEIN TATC"/>
    <property type="match status" value="1"/>
</dbReference>
<dbReference type="NCBIfam" id="TIGR00945">
    <property type="entry name" value="tatC"/>
    <property type="match status" value="1"/>
</dbReference>
<keyword evidence="7" id="KW-1185">Reference proteome</keyword>
<gene>
    <name evidence="5" type="primary">tatC</name>
    <name evidence="6" type="ORF">EDB95_1231</name>
</gene>
<keyword evidence="5" id="KW-0813">Transport</keyword>
<dbReference type="AlphaFoldDB" id="A0A4R8DQ19"/>
<dbReference type="GO" id="GO:0033281">
    <property type="term" value="C:TAT protein transport complex"/>
    <property type="evidence" value="ECO:0007669"/>
    <property type="project" value="UniProtKB-UniRule"/>
</dbReference>
<comment type="function">
    <text evidence="5">Part of the twin-arginine translocation (Tat) system that transports large folded proteins containing a characteristic twin-arginine motif in their signal peptide across membranes.</text>
</comment>
<dbReference type="InterPro" id="IPR002033">
    <property type="entry name" value="TatC"/>
</dbReference>
<dbReference type="Pfam" id="PF00902">
    <property type="entry name" value="TatC"/>
    <property type="match status" value="1"/>
</dbReference>
<dbReference type="GO" id="GO:0043953">
    <property type="term" value="P:protein transport by the Tat complex"/>
    <property type="evidence" value="ECO:0007669"/>
    <property type="project" value="UniProtKB-UniRule"/>
</dbReference>
<dbReference type="Proteomes" id="UP000294498">
    <property type="component" value="Unassembled WGS sequence"/>
</dbReference>
<feature type="transmembrane region" description="Helical" evidence="5">
    <location>
        <begin position="100"/>
        <end position="121"/>
    </location>
</feature>
<feature type="transmembrane region" description="Helical" evidence="5">
    <location>
        <begin position="142"/>
        <end position="166"/>
    </location>
</feature>
<name>A0A4R8DQ19_9BACT</name>